<keyword evidence="3" id="KW-1185">Reference proteome</keyword>
<sequence>MESAEKVVRRRVVIREDDNDDLRLDPKDRIGDAGCNTTEGETEDDSRSHRTVRRRSRKELERIHFQMVNDRVVEDITLEVLYKPHTLTILACLCTFLCYKAFSG</sequence>
<evidence type="ECO:0000256" key="1">
    <source>
        <dbReference type="SAM" id="MobiDB-lite"/>
    </source>
</evidence>
<evidence type="ECO:0000313" key="3">
    <source>
        <dbReference type="Proteomes" id="UP001331761"/>
    </source>
</evidence>
<organism evidence="2 3">
    <name type="scientific">Trichostrongylus colubriformis</name>
    <name type="common">Black scour worm</name>
    <dbReference type="NCBI Taxonomy" id="6319"/>
    <lineage>
        <taxon>Eukaryota</taxon>
        <taxon>Metazoa</taxon>
        <taxon>Ecdysozoa</taxon>
        <taxon>Nematoda</taxon>
        <taxon>Chromadorea</taxon>
        <taxon>Rhabditida</taxon>
        <taxon>Rhabditina</taxon>
        <taxon>Rhabditomorpha</taxon>
        <taxon>Strongyloidea</taxon>
        <taxon>Trichostrongylidae</taxon>
        <taxon>Trichostrongylus</taxon>
    </lineage>
</organism>
<feature type="non-terminal residue" evidence="2">
    <location>
        <position position="104"/>
    </location>
</feature>
<gene>
    <name evidence="2" type="ORF">GCK32_022363</name>
</gene>
<comment type="caution">
    <text evidence="2">The sequence shown here is derived from an EMBL/GenBank/DDBJ whole genome shotgun (WGS) entry which is preliminary data.</text>
</comment>
<feature type="region of interest" description="Disordered" evidence="1">
    <location>
        <begin position="24"/>
        <end position="53"/>
    </location>
</feature>
<protein>
    <submittedName>
        <fullName evidence="2">Uncharacterized protein</fullName>
    </submittedName>
</protein>
<dbReference type="EMBL" id="WIXE01011394">
    <property type="protein sequence ID" value="KAK5976776.1"/>
    <property type="molecule type" value="Genomic_DNA"/>
</dbReference>
<accession>A0AAN8FBS0</accession>
<evidence type="ECO:0000313" key="2">
    <source>
        <dbReference type="EMBL" id="KAK5976776.1"/>
    </source>
</evidence>
<name>A0AAN8FBS0_TRICO</name>
<dbReference type="AlphaFoldDB" id="A0AAN8FBS0"/>
<proteinExistence type="predicted"/>
<reference evidence="2 3" key="1">
    <citation type="submission" date="2019-10" db="EMBL/GenBank/DDBJ databases">
        <title>Assembly and Annotation for the nematode Trichostrongylus colubriformis.</title>
        <authorList>
            <person name="Martin J."/>
        </authorList>
    </citation>
    <scope>NUCLEOTIDE SEQUENCE [LARGE SCALE GENOMIC DNA]</scope>
    <source>
        <strain evidence="2">G859</strain>
        <tissue evidence="2">Whole worm</tissue>
    </source>
</reference>
<dbReference type="Proteomes" id="UP001331761">
    <property type="component" value="Unassembled WGS sequence"/>
</dbReference>